<dbReference type="GeneID" id="43452985"/>
<sequence>MGTTPKSGWSGAEDGVGGTLVVVPLPVVVAVYELSATGVPPPGRVHPATGTVAATATHMTAIPRRTG</sequence>
<evidence type="ECO:0000313" key="2">
    <source>
        <dbReference type="Proteomes" id="UP000018763"/>
    </source>
</evidence>
<dbReference type="AlphaFoldDB" id="V5XIJ1"/>
<keyword evidence="2" id="KW-1185">Reference proteome</keyword>
<dbReference type="RefSeq" id="WP_023985337.1">
    <property type="nucleotide sequence ID" value="NC_023036.2"/>
</dbReference>
<dbReference type="Proteomes" id="UP000018763">
    <property type="component" value="Chromosome"/>
</dbReference>
<dbReference type="EMBL" id="CP006936">
    <property type="protein sequence ID" value="AHC27857.1"/>
    <property type="molecule type" value="Genomic_DNA"/>
</dbReference>
<organism evidence="1 2">
    <name type="scientific">Mycolicibacterium neoaurum VKM Ac-1815D</name>
    <dbReference type="NCBI Taxonomy" id="700508"/>
    <lineage>
        <taxon>Bacteria</taxon>
        <taxon>Bacillati</taxon>
        <taxon>Actinomycetota</taxon>
        <taxon>Actinomycetes</taxon>
        <taxon>Mycobacteriales</taxon>
        <taxon>Mycobacteriaceae</taxon>
        <taxon>Mycolicibacterium</taxon>
    </lineage>
</organism>
<accession>V5XIJ1</accession>
<reference evidence="1 2" key="1">
    <citation type="journal article" date="2014" name="Genome Announc.">
        <title>Complete Genome Sequence of Sterol-Transforming Mycobacterium neoaurum Strain VKM Ac-1815D.</title>
        <authorList>
            <person name="Shtratnikova V.Y."/>
            <person name="Bragin E.Y."/>
            <person name="Dovbnya D.V."/>
            <person name="Pekov Y.A."/>
            <person name="Schelkunov M.I."/>
            <person name="Strizhov N."/>
            <person name="Ivashina T.V."/>
            <person name="Ashapkin V.V."/>
            <person name="Donova M.V."/>
        </authorList>
    </citation>
    <scope>NUCLEOTIDE SEQUENCE [LARGE SCALE GENOMIC DNA]</scope>
    <source>
        <strain evidence="1 2">VKM Ac-1815D</strain>
    </source>
</reference>
<protein>
    <submittedName>
        <fullName evidence="1">Uncharacterized protein</fullName>
    </submittedName>
</protein>
<name>V5XIJ1_MYCNE</name>
<proteinExistence type="predicted"/>
<evidence type="ECO:0000313" key="1">
    <source>
        <dbReference type="EMBL" id="AHC27857.1"/>
    </source>
</evidence>
<gene>
    <name evidence="1" type="ORF">D174_06735</name>
</gene>